<comment type="caution">
    <text evidence="2">The sequence shown here is derived from an EMBL/GenBank/DDBJ whole genome shotgun (WGS) entry which is preliminary data.</text>
</comment>
<feature type="transmembrane region" description="Helical" evidence="1">
    <location>
        <begin position="51"/>
        <end position="70"/>
    </location>
</feature>
<organism evidence="2 3">
    <name type="scientific">Actinocrispum wychmicini</name>
    <dbReference type="NCBI Taxonomy" id="1213861"/>
    <lineage>
        <taxon>Bacteria</taxon>
        <taxon>Bacillati</taxon>
        <taxon>Actinomycetota</taxon>
        <taxon>Actinomycetes</taxon>
        <taxon>Pseudonocardiales</taxon>
        <taxon>Pseudonocardiaceae</taxon>
        <taxon>Actinocrispum</taxon>
    </lineage>
</organism>
<dbReference type="Proteomes" id="UP000295680">
    <property type="component" value="Unassembled WGS sequence"/>
</dbReference>
<keyword evidence="1" id="KW-0812">Transmembrane</keyword>
<proteinExistence type="predicted"/>
<evidence type="ECO:0000313" key="2">
    <source>
        <dbReference type="EMBL" id="TCO44253.1"/>
    </source>
</evidence>
<evidence type="ECO:0000256" key="1">
    <source>
        <dbReference type="SAM" id="Phobius"/>
    </source>
</evidence>
<accession>A0A4R2IHJ2</accession>
<dbReference type="AlphaFoldDB" id="A0A4R2IHJ2"/>
<feature type="transmembrane region" description="Helical" evidence="1">
    <location>
        <begin position="90"/>
        <end position="109"/>
    </location>
</feature>
<evidence type="ECO:0000313" key="3">
    <source>
        <dbReference type="Proteomes" id="UP000295680"/>
    </source>
</evidence>
<feature type="transmembrane region" description="Helical" evidence="1">
    <location>
        <begin position="115"/>
        <end position="131"/>
    </location>
</feature>
<keyword evidence="3" id="KW-1185">Reference proteome</keyword>
<dbReference type="RefSeq" id="WP_132126399.1">
    <property type="nucleotide sequence ID" value="NZ_SLWS01000024.1"/>
</dbReference>
<reference evidence="2 3" key="1">
    <citation type="submission" date="2019-03" db="EMBL/GenBank/DDBJ databases">
        <title>Genomic Encyclopedia of Type Strains, Phase IV (KMG-IV): sequencing the most valuable type-strain genomes for metagenomic binning, comparative biology and taxonomic classification.</title>
        <authorList>
            <person name="Goeker M."/>
        </authorList>
    </citation>
    <scope>NUCLEOTIDE SEQUENCE [LARGE SCALE GENOMIC DNA]</scope>
    <source>
        <strain evidence="2 3">DSM 45934</strain>
    </source>
</reference>
<dbReference type="EMBL" id="SLWS01000024">
    <property type="protein sequence ID" value="TCO44253.1"/>
    <property type="molecule type" value="Genomic_DNA"/>
</dbReference>
<name>A0A4R2IHJ2_9PSEU</name>
<dbReference type="OrthoDB" id="4753623at2"/>
<feature type="transmembrane region" description="Helical" evidence="1">
    <location>
        <begin position="20"/>
        <end position="39"/>
    </location>
</feature>
<gene>
    <name evidence="2" type="ORF">EV192_12426</name>
</gene>
<keyword evidence="1" id="KW-0472">Membrane</keyword>
<keyword evidence="1" id="KW-1133">Transmembrane helix</keyword>
<sequence>MVHPQQAREAHRLFKVSKVMFALGGLALLITVGGLFMALGADHGAKNAPGTADLVIASFVAVALISGATATRNAAARRMMFRATKPFDPMAAFVLWGGLVGLLGIAWLIGFALHARVGLVVLLAFPPLMVWHQKRMTAVQVDPVGVTIGESVVRWPDVAQLVVTDPGPGHDIQVGALPRPGCPLVAGIVVPRGQFDLARLTAMVRQYGPGDVAVITN</sequence>
<protein>
    <submittedName>
        <fullName evidence="2">Uncharacterized protein</fullName>
    </submittedName>
</protein>